<proteinExistence type="predicted"/>
<dbReference type="EMBL" id="JOJR01002304">
    <property type="protein sequence ID" value="RCN28807.1"/>
    <property type="molecule type" value="Genomic_DNA"/>
</dbReference>
<sequence length="74" mass="8556">MELQSKQNKYIARLKHRKGIYTKRSSCCKVWKIRAAGEPEKDASTHCYGATHQPHQVRAANGNSQRENKEEGWE</sequence>
<keyword evidence="3" id="KW-1185">Reference proteome</keyword>
<organism evidence="2 3">
    <name type="scientific">Ancylostoma caninum</name>
    <name type="common">Dog hookworm</name>
    <dbReference type="NCBI Taxonomy" id="29170"/>
    <lineage>
        <taxon>Eukaryota</taxon>
        <taxon>Metazoa</taxon>
        <taxon>Ecdysozoa</taxon>
        <taxon>Nematoda</taxon>
        <taxon>Chromadorea</taxon>
        <taxon>Rhabditida</taxon>
        <taxon>Rhabditina</taxon>
        <taxon>Rhabditomorpha</taxon>
        <taxon>Strongyloidea</taxon>
        <taxon>Ancylostomatidae</taxon>
        <taxon>Ancylostomatinae</taxon>
        <taxon>Ancylostoma</taxon>
    </lineage>
</organism>
<reference evidence="2 3" key="1">
    <citation type="submission" date="2014-10" db="EMBL/GenBank/DDBJ databases">
        <title>Draft genome of the hookworm Ancylostoma caninum.</title>
        <authorList>
            <person name="Mitreva M."/>
        </authorList>
    </citation>
    <scope>NUCLEOTIDE SEQUENCE [LARGE SCALE GENOMIC DNA]</scope>
    <source>
        <strain evidence="2 3">Baltimore</strain>
    </source>
</reference>
<comment type="caution">
    <text evidence="2">The sequence shown here is derived from an EMBL/GenBank/DDBJ whole genome shotgun (WGS) entry which is preliminary data.</text>
</comment>
<dbReference type="AlphaFoldDB" id="A0A368FF66"/>
<dbReference type="Proteomes" id="UP000252519">
    <property type="component" value="Unassembled WGS sequence"/>
</dbReference>
<protein>
    <submittedName>
        <fullName evidence="2">Uncharacterized protein</fullName>
    </submittedName>
</protein>
<evidence type="ECO:0000313" key="2">
    <source>
        <dbReference type="EMBL" id="RCN28807.1"/>
    </source>
</evidence>
<gene>
    <name evidence="2" type="ORF">ANCCAN_25444</name>
</gene>
<feature type="region of interest" description="Disordered" evidence="1">
    <location>
        <begin position="42"/>
        <end position="74"/>
    </location>
</feature>
<evidence type="ECO:0000313" key="3">
    <source>
        <dbReference type="Proteomes" id="UP000252519"/>
    </source>
</evidence>
<evidence type="ECO:0000256" key="1">
    <source>
        <dbReference type="SAM" id="MobiDB-lite"/>
    </source>
</evidence>
<accession>A0A368FF66</accession>
<name>A0A368FF66_ANCCA</name>